<organism evidence="1">
    <name type="scientific">Rhizophora mucronata</name>
    <name type="common">Asiatic mangrove</name>
    <dbReference type="NCBI Taxonomy" id="61149"/>
    <lineage>
        <taxon>Eukaryota</taxon>
        <taxon>Viridiplantae</taxon>
        <taxon>Streptophyta</taxon>
        <taxon>Embryophyta</taxon>
        <taxon>Tracheophyta</taxon>
        <taxon>Spermatophyta</taxon>
        <taxon>Magnoliopsida</taxon>
        <taxon>eudicotyledons</taxon>
        <taxon>Gunneridae</taxon>
        <taxon>Pentapetalae</taxon>
        <taxon>rosids</taxon>
        <taxon>fabids</taxon>
        <taxon>Malpighiales</taxon>
        <taxon>Rhizophoraceae</taxon>
        <taxon>Rhizophora</taxon>
    </lineage>
</organism>
<dbReference type="EMBL" id="GGEC01064445">
    <property type="protein sequence ID" value="MBX44929.1"/>
    <property type="molecule type" value="Transcribed_RNA"/>
</dbReference>
<dbReference type="AlphaFoldDB" id="A0A2P2NR09"/>
<reference evidence="1" key="1">
    <citation type="submission" date="2018-02" db="EMBL/GenBank/DDBJ databases">
        <title>Rhizophora mucronata_Transcriptome.</title>
        <authorList>
            <person name="Meera S.P."/>
            <person name="Sreeshan A."/>
            <person name="Augustine A."/>
        </authorList>
    </citation>
    <scope>NUCLEOTIDE SEQUENCE</scope>
    <source>
        <tissue evidence="1">Leaf</tissue>
    </source>
</reference>
<evidence type="ECO:0000313" key="1">
    <source>
        <dbReference type="EMBL" id="MBX44929.1"/>
    </source>
</evidence>
<proteinExistence type="predicted"/>
<accession>A0A2P2NR09</accession>
<protein>
    <submittedName>
        <fullName evidence="1">Uncharacterized protein</fullName>
    </submittedName>
</protein>
<sequence>MLCCFCVTYIITQCERYFIIINMSVTYSLMSRDSNKHPFPNHYGTYSSLAIE</sequence>
<name>A0A2P2NR09_RHIMU</name>